<keyword evidence="7 13" id="KW-1133">Transmembrane helix</keyword>
<keyword evidence="10" id="KW-0675">Receptor</keyword>
<gene>
    <name evidence="14" type="ORF">LSTR_LSTR001830</name>
</gene>
<keyword evidence="11" id="KW-0325">Glycoprotein</keyword>
<keyword evidence="15" id="KW-1185">Reference proteome</keyword>
<evidence type="ECO:0000256" key="5">
    <source>
        <dbReference type="ARBA" id="ARBA00022692"/>
    </source>
</evidence>
<dbReference type="OrthoDB" id="6596195at2759"/>
<name>A0A482WGM0_LAOST</name>
<dbReference type="PANTHER" id="PTHR11923:SF109">
    <property type="entry name" value="SENSORY NEURON MEMBRANE PROTEIN 2"/>
    <property type="match status" value="1"/>
</dbReference>
<dbReference type="PANTHER" id="PTHR11923">
    <property type="entry name" value="SCAVENGER RECEPTOR CLASS B TYPE-1 SR-B1"/>
    <property type="match status" value="1"/>
</dbReference>
<evidence type="ECO:0000313" key="15">
    <source>
        <dbReference type="Proteomes" id="UP000291343"/>
    </source>
</evidence>
<dbReference type="GO" id="GO:0005886">
    <property type="term" value="C:plasma membrane"/>
    <property type="evidence" value="ECO:0007669"/>
    <property type="project" value="UniProtKB-SubCell"/>
</dbReference>
<dbReference type="AlphaFoldDB" id="A0A482WGM0"/>
<evidence type="ECO:0000256" key="1">
    <source>
        <dbReference type="ARBA" id="ARBA00004236"/>
    </source>
</evidence>
<comment type="subcellular location">
    <subcellularLocation>
        <location evidence="1">Cell membrane</location>
    </subcellularLocation>
</comment>
<keyword evidence="5 13" id="KW-0812">Transmembrane</keyword>
<proteinExistence type="inferred from homology"/>
<keyword evidence="9" id="KW-1015">Disulfide bond</keyword>
<evidence type="ECO:0000256" key="6">
    <source>
        <dbReference type="ARBA" id="ARBA00022725"/>
    </source>
</evidence>
<evidence type="ECO:0000256" key="4">
    <source>
        <dbReference type="ARBA" id="ARBA00022606"/>
    </source>
</evidence>
<dbReference type="Proteomes" id="UP000291343">
    <property type="component" value="Unassembled WGS sequence"/>
</dbReference>
<protein>
    <recommendedName>
        <fullName evidence="12">Sensory neuron membrane protein 2</fullName>
    </recommendedName>
</protein>
<dbReference type="EMBL" id="QKKF02037264">
    <property type="protein sequence ID" value="RZF32366.1"/>
    <property type="molecule type" value="Genomic_DNA"/>
</dbReference>
<keyword evidence="4" id="KW-0716">Sensory transduction</keyword>
<organism evidence="14 15">
    <name type="scientific">Laodelphax striatellus</name>
    <name type="common">Small brown planthopper</name>
    <name type="synonym">Delphax striatella</name>
    <dbReference type="NCBI Taxonomy" id="195883"/>
    <lineage>
        <taxon>Eukaryota</taxon>
        <taxon>Metazoa</taxon>
        <taxon>Ecdysozoa</taxon>
        <taxon>Arthropoda</taxon>
        <taxon>Hexapoda</taxon>
        <taxon>Insecta</taxon>
        <taxon>Pterygota</taxon>
        <taxon>Neoptera</taxon>
        <taxon>Paraneoptera</taxon>
        <taxon>Hemiptera</taxon>
        <taxon>Auchenorrhyncha</taxon>
        <taxon>Fulgoroidea</taxon>
        <taxon>Delphacidae</taxon>
        <taxon>Criomorphinae</taxon>
        <taxon>Laodelphax</taxon>
    </lineage>
</organism>
<dbReference type="InterPro" id="IPR002159">
    <property type="entry name" value="CD36_fam"/>
</dbReference>
<evidence type="ECO:0000313" key="14">
    <source>
        <dbReference type="EMBL" id="RZF32366.1"/>
    </source>
</evidence>
<evidence type="ECO:0000256" key="3">
    <source>
        <dbReference type="ARBA" id="ARBA00022475"/>
    </source>
</evidence>
<reference evidence="14 15" key="1">
    <citation type="journal article" date="2017" name="Gigascience">
        <title>Genome sequence of the small brown planthopper, Laodelphax striatellus.</title>
        <authorList>
            <person name="Zhu J."/>
            <person name="Jiang F."/>
            <person name="Wang X."/>
            <person name="Yang P."/>
            <person name="Bao Y."/>
            <person name="Zhao W."/>
            <person name="Wang W."/>
            <person name="Lu H."/>
            <person name="Wang Q."/>
            <person name="Cui N."/>
            <person name="Li J."/>
            <person name="Chen X."/>
            <person name="Luo L."/>
            <person name="Yu J."/>
            <person name="Kang L."/>
            <person name="Cui F."/>
        </authorList>
    </citation>
    <scope>NUCLEOTIDE SEQUENCE [LARGE SCALE GENOMIC DNA]</scope>
    <source>
        <strain evidence="14">Lst14</strain>
    </source>
</reference>
<evidence type="ECO:0000256" key="2">
    <source>
        <dbReference type="ARBA" id="ARBA00010532"/>
    </source>
</evidence>
<dbReference type="STRING" id="195883.A0A482WGM0"/>
<evidence type="ECO:0000256" key="13">
    <source>
        <dbReference type="SAM" id="Phobius"/>
    </source>
</evidence>
<evidence type="ECO:0000256" key="12">
    <source>
        <dbReference type="ARBA" id="ARBA00040645"/>
    </source>
</evidence>
<dbReference type="SMR" id="A0A482WGM0"/>
<keyword evidence="6" id="KW-0552">Olfaction</keyword>
<evidence type="ECO:0000256" key="10">
    <source>
        <dbReference type="ARBA" id="ARBA00023170"/>
    </source>
</evidence>
<dbReference type="InParanoid" id="A0A482WGM0"/>
<dbReference type="GO" id="GO:0007608">
    <property type="term" value="P:sensory perception of smell"/>
    <property type="evidence" value="ECO:0007669"/>
    <property type="project" value="UniProtKB-KW"/>
</dbReference>
<dbReference type="GO" id="GO:0005044">
    <property type="term" value="F:scavenger receptor activity"/>
    <property type="evidence" value="ECO:0007669"/>
    <property type="project" value="TreeGrafter"/>
</dbReference>
<dbReference type="Pfam" id="PF01130">
    <property type="entry name" value="CD36"/>
    <property type="match status" value="1"/>
</dbReference>
<accession>A0A482WGM0</accession>
<evidence type="ECO:0000256" key="11">
    <source>
        <dbReference type="ARBA" id="ARBA00023180"/>
    </source>
</evidence>
<feature type="transmembrane region" description="Helical" evidence="13">
    <location>
        <begin position="6"/>
        <end position="29"/>
    </location>
</feature>
<comment type="similarity">
    <text evidence="2">Belongs to the CD36 family.</text>
</comment>
<sequence>MDIQKALTFALILGIFAVSITLLTDWFLLDRIVNAKIGQELALKNGSDSWNRWIETPIPIYLKIYIFTVTNTDVVNSGGKPNLLERGPYVYRENRRKIPFHINTLEDSVEYQQDITYSFDKNLSYPLGEDDVVTVVNPALVGVTNILNDIEGLQSMMRIFMELAVPPMFNSPDSIFINATVKELLFSGIKLDCKRSDKNIAVFSMCSALQHMMPIKVLEKDSNGDFSMAILRHRQSLGTFSINAGNKDPGALGEILRWNKKSDMSLWSGKRCNDIGGSDVTLLPPFLNRESQPSVFSTDICSMVPLVYKEDIN</sequence>
<dbReference type="GO" id="GO:0005737">
    <property type="term" value="C:cytoplasm"/>
    <property type="evidence" value="ECO:0007669"/>
    <property type="project" value="TreeGrafter"/>
</dbReference>
<evidence type="ECO:0000256" key="9">
    <source>
        <dbReference type="ARBA" id="ARBA00023157"/>
    </source>
</evidence>
<comment type="caution">
    <text evidence="14">The sequence shown here is derived from an EMBL/GenBank/DDBJ whole genome shotgun (WGS) entry which is preliminary data.</text>
</comment>
<dbReference type="PRINTS" id="PR01609">
    <property type="entry name" value="CD36FAMILY"/>
</dbReference>
<evidence type="ECO:0000256" key="7">
    <source>
        <dbReference type="ARBA" id="ARBA00022989"/>
    </source>
</evidence>
<keyword evidence="3" id="KW-1003">Cell membrane</keyword>
<keyword evidence="8 13" id="KW-0472">Membrane</keyword>
<evidence type="ECO:0000256" key="8">
    <source>
        <dbReference type="ARBA" id="ARBA00023136"/>
    </source>
</evidence>